<evidence type="ECO:0000256" key="2">
    <source>
        <dbReference type="SAM" id="MobiDB-lite"/>
    </source>
</evidence>
<dbReference type="InterPro" id="IPR046228">
    <property type="entry name" value="DUF6261"/>
</dbReference>
<dbReference type="AlphaFoldDB" id="A0A9D1X9M7"/>
<reference evidence="3" key="2">
    <citation type="submission" date="2021-04" db="EMBL/GenBank/DDBJ databases">
        <authorList>
            <person name="Gilroy R."/>
        </authorList>
    </citation>
    <scope>NUCLEOTIDE SEQUENCE</scope>
    <source>
        <strain evidence="3">ChiGjej6B6-14162</strain>
    </source>
</reference>
<feature type="coiled-coil region" evidence="1">
    <location>
        <begin position="140"/>
        <end position="188"/>
    </location>
</feature>
<accession>A0A9D1X9M7</accession>
<proteinExistence type="predicted"/>
<sequence>MNTHTRIKTLPLSIFNNAEYLSYMNHVIDLVKTDATDEEGGGSPGELSVATAVPDLGLTEEFIAAYEADLLALADAVDESRAAAESDEMSVHEKNRDSLATYITTRVSRAGSLPLEAERDAGKALYRVVKPYIGIARLPVAQETAKIRGLLMDLRKAENTPHVATLGLEAYLAELESENEAYDALSQQRVSSRAASKKESGAAIRERIDERYAELTLLAQSFAIAQPSDKGNTFIPALNQLIAETTAAYNQRMAQGKKGEETKPEPEPDGDGSSGTPEGI</sequence>
<comment type="caution">
    <text evidence="3">The sequence shown here is derived from an EMBL/GenBank/DDBJ whole genome shotgun (WGS) entry which is preliminary data.</text>
</comment>
<evidence type="ECO:0000256" key="1">
    <source>
        <dbReference type="SAM" id="Coils"/>
    </source>
</evidence>
<evidence type="ECO:0000313" key="3">
    <source>
        <dbReference type="EMBL" id="HIX75096.1"/>
    </source>
</evidence>
<reference evidence="3" key="1">
    <citation type="journal article" date="2021" name="PeerJ">
        <title>Extensive microbial diversity within the chicken gut microbiome revealed by metagenomics and culture.</title>
        <authorList>
            <person name="Gilroy R."/>
            <person name="Ravi A."/>
            <person name="Getino M."/>
            <person name="Pursley I."/>
            <person name="Horton D.L."/>
            <person name="Alikhan N.F."/>
            <person name="Baker D."/>
            <person name="Gharbi K."/>
            <person name="Hall N."/>
            <person name="Watson M."/>
            <person name="Adriaenssens E.M."/>
            <person name="Foster-Nyarko E."/>
            <person name="Jarju S."/>
            <person name="Secka A."/>
            <person name="Antonio M."/>
            <person name="Oren A."/>
            <person name="Chaudhuri R.R."/>
            <person name="La Ragione R."/>
            <person name="Hildebrand F."/>
            <person name="Pallen M.J."/>
        </authorList>
    </citation>
    <scope>NUCLEOTIDE SEQUENCE</scope>
    <source>
        <strain evidence="3">ChiGjej6B6-14162</strain>
    </source>
</reference>
<protein>
    <submittedName>
        <fullName evidence="3">Hemagglutinin</fullName>
    </submittedName>
</protein>
<gene>
    <name evidence="3" type="ORF">H9977_08720</name>
</gene>
<feature type="compositionally biased region" description="Basic and acidic residues" evidence="2">
    <location>
        <begin position="257"/>
        <end position="266"/>
    </location>
</feature>
<dbReference type="Pfam" id="PF19775">
    <property type="entry name" value="DUF6261"/>
    <property type="match status" value="1"/>
</dbReference>
<evidence type="ECO:0000313" key="4">
    <source>
        <dbReference type="Proteomes" id="UP000886740"/>
    </source>
</evidence>
<dbReference type="Proteomes" id="UP000886740">
    <property type="component" value="Unassembled WGS sequence"/>
</dbReference>
<dbReference type="EMBL" id="DXEL01000058">
    <property type="protein sequence ID" value="HIX75096.1"/>
    <property type="molecule type" value="Genomic_DNA"/>
</dbReference>
<name>A0A9D1X9M7_9BACT</name>
<keyword evidence="1" id="KW-0175">Coiled coil</keyword>
<organism evidence="3 4">
    <name type="scientific">Candidatus Parabacteroides intestinipullorum</name>
    <dbReference type="NCBI Taxonomy" id="2838723"/>
    <lineage>
        <taxon>Bacteria</taxon>
        <taxon>Pseudomonadati</taxon>
        <taxon>Bacteroidota</taxon>
        <taxon>Bacteroidia</taxon>
        <taxon>Bacteroidales</taxon>
        <taxon>Tannerellaceae</taxon>
        <taxon>Parabacteroides</taxon>
    </lineage>
</organism>
<feature type="region of interest" description="Disordered" evidence="2">
    <location>
        <begin position="249"/>
        <end position="280"/>
    </location>
</feature>